<accession>A0A1Z5S7Q0</accession>
<dbReference type="EMBL" id="CM000760">
    <property type="protein sequence ID" value="OQU91953.1"/>
    <property type="molecule type" value="Genomic_DNA"/>
</dbReference>
<dbReference type="InParanoid" id="A0A1Z5S7Q0"/>
<protein>
    <submittedName>
        <fullName evidence="1">Uncharacterized protein</fullName>
    </submittedName>
</protein>
<evidence type="ECO:0000313" key="1">
    <source>
        <dbReference type="EMBL" id="OQU91953.1"/>
    </source>
</evidence>
<sequence>MNNYIVVVVNVYCFDFITCFEFGFELLCCVDFDSDLIWSWAPCRFGLADFGKSLYKFSRFEKTYLILDWDSPDEI</sequence>
<reference evidence="1 2" key="1">
    <citation type="journal article" date="2009" name="Nature">
        <title>The Sorghum bicolor genome and the diversification of grasses.</title>
        <authorList>
            <person name="Paterson A.H."/>
            <person name="Bowers J.E."/>
            <person name="Bruggmann R."/>
            <person name="Dubchak I."/>
            <person name="Grimwood J."/>
            <person name="Gundlach H."/>
            <person name="Haberer G."/>
            <person name="Hellsten U."/>
            <person name="Mitros T."/>
            <person name="Poliakov A."/>
            <person name="Schmutz J."/>
            <person name="Spannagl M."/>
            <person name="Tang H."/>
            <person name="Wang X."/>
            <person name="Wicker T."/>
            <person name="Bharti A.K."/>
            <person name="Chapman J."/>
            <person name="Feltus F.A."/>
            <person name="Gowik U."/>
            <person name="Grigoriev I.V."/>
            <person name="Lyons E."/>
            <person name="Maher C.A."/>
            <person name="Martis M."/>
            <person name="Narechania A."/>
            <person name="Otillar R.P."/>
            <person name="Penning B.W."/>
            <person name="Salamov A.A."/>
            <person name="Wang Y."/>
            <person name="Zhang L."/>
            <person name="Carpita N.C."/>
            <person name="Freeling M."/>
            <person name="Gingle A.R."/>
            <person name="Hash C.T."/>
            <person name="Keller B."/>
            <person name="Klein P."/>
            <person name="Kresovich S."/>
            <person name="McCann M.C."/>
            <person name="Ming R."/>
            <person name="Peterson D.G."/>
            <person name="Mehboob-ur-Rahman"/>
            <person name="Ware D."/>
            <person name="Westhoff P."/>
            <person name="Mayer K.F."/>
            <person name="Messing J."/>
            <person name="Rokhsar D.S."/>
        </authorList>
    </citation>
    <scope>NUCLEOTIDE SEQUENCE [LARGE SCALE GENOMIC DNA]</scope>
    <source>
        <strain evidence="2">cv. BTx623</strain>
    </source>
</reference>
<gene>
    <name evidence="1" type="ORF">SORBI_3001G263701</name>
</gene>
<dbReference type="AlphaFoldDB" id="A0A1Z5S7Q0"/>
<keyword evidence="2" id="KW-1185">Reference proteome</keyword>
<dbReference type="Gramene" id="OQU91953">
    <property type="protein sequence ID" value="OQU91953"/>
    <property type="gene ID" value="SORBI_3001G263701"/>
</dbReference>
<organism evidence="1 2">
    <name type="scientific">Sorghum bicolor</name>
    <name type="common">Sorghum</name>
    <name type="synonym">Sorghum vulgare</name>
    <dbReference type="NCBI Taxonomy" id="4558"/>
    <lineage>
        <taxon>Eukaryota</taxon>
        <taxon>Viridiplantae</taxon>
        <taxon>Streptophyta</taxon>
        <taxon>Embryophyta</taxon>
        <taxon>Tracheophyta</taxon>
        <taxon>Spermatophyta</taxon>
        <taxon>Magnoliopsida</taxon>
        <taxon>Liliopsida</taxon>
        <taxon>Poales</taxon>
        <taxon>Poaceae</taxon>
        <taxon>PACMAD clade</taxon>
        <taxon>Panicoideae</taxon>
        <taxon>Andropogonodae</taxon>
        <taxon>Andropogoneae</taxon>
        <taxon>Sorghinae</taxon>
        <taxon>Sorghum</taxon>
    </lineage>
</organism>
<reference evidence="2" key="2">
    <citation type="journal article" date="2018" name="Plant J.">
        <title>The Sorghum bicolor reference genome: improved assembly, gene annotations, a transcriptome atlas, and signatures of genome organization.</title>
        <authorList>
            <person name="McCormick R.F."/>
            <person name="Truong S.K."/>
            <person name="Sreedasyam A."/>
            <person name="Jenkins J."/>
            <person name="Shu S."/>
            <person name="Sims D."/>
            <person name="Kennedy M."/>
            <person name="Amirebrahimi M."/>
            <person name="Weers B.D."/>
            <person name="McKinley B."/>
            <person name="Mattison A."/>
            <person name="Morishige D.T."/>
            <person name="Grimwood J."/>
            <person name="Schmutz J."/>
            <person name="Mullet J.E."/>
        </authorList>
    </citation>
    <scope>NUCLEOTIDE SEQUENCE [LARGE SCALE GENOMIC DNA]</scope>
    <source>
        <strain evidence="2">cv. BTx623</strain>
    </source>
</reference>
<name>A0A1Z5S7Q0_SORBI</name>
<evidence type="ECO:0000313" key="2">
    <source>
        <dbReference type="Proteomes" id="UP000000768"/>
    </source>
</evidence>
<dbReference type="Proteomes" id="UP000000768">
    <property type="component" value="Chromosome 1"/>
</dbReference>
<proteinExistence type="predicted"/>